<dbReference type="InterPro" id="IPR000719">
    <property type="entry name" value="Prot_kinase_dom"/>
</dbReference>
<dbReference type="SMART" id="SM00220">
    <property type="entry name" value="S_TKc"/>
    <property type="match status" value="1"/>
</dbReference>
<keyword evidence="6" id="KW-0067">ATP-binding</keyword>
<dbReference type="GO" id="GO:0050684">
    <property type="term" value="P:regulation of mRNA processing"/>
    <property type="evidence" value="ECO:0007669"/>
    <property type="project" value="TreeGrafter"/>
</dbReference>
<reference evidence="10 11" key="1">
    <citation type="journal article" date="2019" name="Fungal Biol. Biotechnol.">
        <title>Draft genome sequence of fastidious pathogen Ceratobasidium theobromae, which causes vascular-streak dieback in Theobroma cacao.</title>
        <authorList>
            <person name="Ali S.S."/>
            <person name="Asman A."/>
            <person name="Shao J."/>
            <person name="Firmansyah A.P."/>
            <person name="Susilo A.W."/>
            <person name="Rosmana A."/>
            <person name="McMahon P."/>
            <person name="Junaid M."/>
            <person name="Guest D."/>
            <person name="Kheng T.Y."/>
            <person name="Meinhardt L.W."/>
            <person name="Bailey B.A."/>
        </authorList>
    </citation>
    <scope>NUCLEOTIDE SEQUENCE [LARGE SCALE GENOMIC DNA]</scope>
    <source>
        <strain evidence="10 11">CT2</strain>
    </source>
</reference>
<comment type="caution">
    <text evidence="10">The sequence shown here is derived from an EMBL/GenBank/DDBJ whole genome shotgun (WGS) entry which is preliminary data.</text>
</comment>
<keyword evidence="4" id="KW-0547">Nucleotide-binding</keyword>
<evidence type="ECO:0000256" key="6">
    <source>
        <dbReference type="ARBA" id="ARBA00022840"/>
    </source>
</evidence>
<evidence type="ECO:0000256" key="5">
    <source>
        <dbReference type="ARBA" id="ARBA00022777"/>
    </source>
</evidence>
<comment type="catalytic activity">
    <reaction evidence="7">
        <text>L-threonyl-[protein] + ATP = O-phospho-L-threonyl-[protein] + ADP + H(+)</text>
        <dbReference type="Rhea" id="RHEA:46608"/>
        <dbReference type="Rhea" id="RHEA-COMP:11060"/>
        <dbReference type="Rhea" id="RHEA-COMP:11605"/>
        <dbReference type="ChEBI" id="CHEBI:15378"/>
        <dbReference type="ChEBI" id="CHEBI:30013"/>
        <dbReference type="ChEBI" id="CHEBI:30616"/>
        <dbReference type="ChEBI" id="CHEBI:61977"/>
        <dbReference type="ChEBI" id="CHEBI:456216"/>
        <dbReference type="EC" id="2.7.11.1"/>
    </reaction>
</comment>
<dbReference type="EC" id="2.7.11.1" evidence="1"/>
<dbReference type="GO" id="GO:0005737">
    <property type="term" value="C:cytoplasm"/>
    <property type="evidence" value="ECO:0007669"/>
    <property type="project" value="TreeGrafter"/>
</dbReference>
<organism evidence="10 11">
    <name type="scientific">Ceratobasidium theobromae</name>
    <dbReference type="NCBI Taxonomy" id="1582974"/>
    <lineage>
        <taxon>Eukaryota</taxon>
        <taxon>Fungi</taxon>
        <taxon>Dikarya</taxon>
        <taxon>Basidiomycota</taxon>
        <taxon>Agaricomycotina</taxon>
        <taxon>Agaricomycetes</taxon>
        <taxon>Cantharellales</taxon>
        <taxon>Ceratobasidiaceae</taxon>
        <taxon>Ceratobasidium</taxon>
    </lineage>
</organism>
<evidence type="ECO:0000256" key="3">
    <source>
        <dbReference type="ARBA" id="ARBA00022679"/>
    </source>
</evidence>
<evidence type="ECO:0000256" key="2">
    <source>
        <dbReference type="ARBA" id="ARBA00022527"/>
    </source>
</evidence>
<evidence type="ECO:0000259" key="9">
    <source>
        <dbReference type="PROSITE" id="PS50011"/>
    </source>
</evidence>
<gene>
    <name evidence="10" type="ORF">CTheo_6986</name>
</gene>
<evidence type="ECO:0000313" key="10">
    <source>
        <dbReference type="EMBL" id="KAB5589579.1"/>
    </source>
</evidence>
<dbReference type="GO" id="GO:0004674">
    <property type="term" value="F:protein serine/threonine kinase activity"/>
    <property type="evidence" value="ECO:0007669"/>
    <property type="project" value="UniProtKB-KW"/>
</dbReference>
<proteinExistence type="predicted"/>
<dbReference type="GO" id="GO:0005634">
    <property type="term" value="C:nucleus"/>
    <property type="evidence" value="ECO:0007669"/>
    <property type="project" value="TreeGrafter"/>
</dbReference>
<name>A0A5N5QD96_9AGAM</name>
<evidence type="ECO:0000256" key="4">
    <source>
        <dbReference type="ARBA" id="ARBA00022741"/>
    </source>
</evidence>
<dbReference type="Proteomes" id="UP000383932">
    <property type="component" value="Unassembled WGS sequence"/>
</dbReference>
<evidence type="ECO:0000256" key="8">
    <source>
        <dbReference type="ARBA" id="ARBA00048679"/>
    </source>
</evidence>
<dbReference type="Gene3D" id="3.30.200.20">
    <property type="entry name" value="Phosphorylase Kinase, domain 1"/>
    <property type="match status" value="1"/>
</dbReference>
<dbReference type="OrthoDB" id="5979581at2759"/>
<dbReference type="Gene3D" id="1.10.510.10">
    <property type="entry name" value="Transferase(Phosphotransferase) domain 1"/>
    <property type="match status" value="1"/>
</dbReference>
<sequence length="377" mass="43250">MSWLARSRFAPLRRSTVSRFSHFASENEIVIDARELIALLKKRWEKLDEEAIPRYKPEHFYPAKLGETVNNTYQLVSKLGFGMTSTVWLARDTRRWWWQKNRYASLKICVNNYPAEFMENEMTLSQRICTANPSHPGRQFLRPATDTFRIQGPDGVHPVLVYEAMREPIEMLQMRIGGSFAPDLLKTTLGFILTGLDYLHNLKLDNILIPFESSSLPHKIAREESKRPYPRKTLPDGRIIYLSRRNVGDLMPRKPMGPPRISDFGAAVQLTNNNKERPTFRIQPASYVAPEVCLGAPWGYSADIWNLGLLMWELLEGKGLFESIDPEYKKRTERTQLADIVSLLGPPPGSLLSRGSKSHLFFDPLGTRTSRRSCRVT</sequence>
<keyword evidence="11" id="KW-1185">Reference proteome</keyword>
<keyword evidence="5" id="KW-0418">Kinase</keyword>
<dbReference type="PANTHER" id="PTHR47634">
    <property type="entry name" value="PROTEIN KINASE DOMAIN-CONTAINING PROTEIN-RELATED"/>
    <property type="match status" value="1"/>
</dbReference>
<dbReference type="EMBL" id="SSOP01000252">
    <property type="protein sequence ID" value="KAB5589579.1"/>
    <property type="molecule type" value="Genomic_DNA"/>
</dbReference>
<dbReference type="PROSITE" id="PS50011">
    <property type="entry name" value="PROTEIN_KINASE_DOM"/>
    <property type="match status" value="1"/>
</dbReference>
<dbReference type="InterPro" id="IPR051334">
    <property type="entry name" value="SRPK"/>
</dbReference>
<keyword evidence="2" id="KW-0723">Serine/threonine-protein kinase</keyword>
<accession>A0A5N5QD96</accession>
<evidence type="ECO:0000256" key="1">
    <source>
        <dbReference type="ARBA" id="ARBA00012513"/>
    </source>
</evidence>
<dbReference type="PANTHER" id="PTHR47634:SF9">
    <property type="entry name" value="PROTEIN KINASE DOMAIN-CONTAINING PROTEIN-RELATED"/>
    <property type="match status" value="1"/>
</dbReference>
<protein>
    <recommendedName>
        <fullName evidence="1">non-specific serine/threonine protein kinase</fullName>
        <ecNumber evidence="1">2.7.11.1</ecNumber>
    </recommendedName>
</protein>
<dbReference type="Pfam" id="PF00069">
    <property type="entry name" value="Pkinase"/>
    <property type="match status" value="1"/>
</dbReference>
<dbReference type="GO" id="GO:0005524">
    <property type="term" value="F:ATP binding"/>
    <property type="evidence" value="ECO:0007669"/>
    <property type="project" value="UniProtKB-KW"/>
</dbReference>
<dbReference type="InterPro" id="IPR011009">
    <property type="entry name" value="Kinase-like_dom_sf"/>
</dbReference>
<dbReference type="AlphaFoldDB" id="A0A5N5QD96"/>
<dbReference type="GO" id="GO:0000245">
    <property type="term" value="P:spliceosomal complex assembly"/>
    <property type="evidence" value="ECO:0007669"/>
    <property type="project" value="TreeGrafter"/>
</dbReference>
<keyword evidence="3" id="KW-0808">Transferase</keyword>
<evidence type="ECO:0000256" key="7">
    <source>
        <dbReference type="ARBA" id="ARBA00047899"/>
    </source>
</evidence>
<comment type="catalytic activity">
    <reaction evidence="8">
        <text>L-seryl-[protein] + ATP = O-phospho-L-seryl-[protein] + ADP + H(+)</text>
        <dbReference type="Rhea" id="RHEA:17989"/>
        <dbReference type="Rhea" id="RHEA-COMP:9863"/>
        <dbReference type="Rhea" id="RHEA-COMP:11604"/>
        <dbReference type="ChEBI" id="CHEBI:15378"/>
        <dbReference type="ChEBI" id="CHEBI:29999"/>
        <dbReference type="ChEBI" id="CHEBI:30616"/>
        <dbReference type="ChEBI" id="CHEBI:83421"/>
        <dbReference type="ChEBI" id="CHEBI:456216"/>
        <dbReference type="EC" id="2.7.11.1"/>
    </reaction>
</comment>
<dbReference type="SUPFAM" id="SSF56112">
    <property type="entry name" value="Protein kinase-like (PK-like)"/>
    <property type="match status" value="1"/>
</dbReference>
<feature type="domain" description="Protein kinase" evidence="9">
    <location>
        <begin position="73"/>
        <end position="377"/>
    </location>
</feature>
<evidence type="ECO:0000313" key="11">
    <source>
        <dbReference type="Proteomes" id="UP000383932"/>
    </source>
</evidence>